<feature type="non-terminal residue" evidence="2">
    <location>
        <position position="211"/>
    </location>
</feature>
<dbReference type="OrthoDB" id="1819508at2759"/>
<organism evidence="2 3">
    <name type="scientific">Striga asiatica</name>
    <name type="common">Asiatic witchweed</name>
    <name type="synonym">Buchnera asiatica</name>
    <dbReference type="NCBI Taxonomy" id="4170"/>
    <lineage>
        <taxon>Eukaryota</taxon>
        <taxon>Viridiplantae</taxon>
        <taxon>Streptophyta</taxon>
        <taxon>Embryophyta</taxon>
        <taxon>Tracheophyta</taxon>
        <taxon>Spermatophyta</taxon>
        <taxon>Magnoliopsida</taxon>
        <taxon>eudicotyledons</taxon>
        <taxon>Gunneridae</taxon>
        <taxon>Pentapetalae</taxon>
        <taxon>asterids</taxon>
        <taxon>lamiids</taxon>
        <taxon>Lamiales</taxon>
        <taxon>Orobanchaceae</taxon>
        <taxon>Buchnereae</taxon>
        <taxon>Striga</taxon>
    </lineage>
</organism>
<dbReference type="GO" id="GO:0008104">
    <property type="term" value="P:intracellular protein localization"/>
    <property type="evidence" value="ECO:0007669"/>
    <property type="project" value="TreeGrafter"/>
</dbReference>
<dbReference type="GO" id="GO:0006893">
    <property type="term" value="P:Golgi to plasma membrane transport"/>
    <property type="evidence" value="ECO:0007669"/>
    <property type="project" value="TreeGrafter"/>
</dbReference>
<protein>
    <submittedName>
        <fullName evidence="2">Exocyst complex component 84B</fullName>
    </submittedName>
</protein>
<dbReference type="GO" id="GO:0006887">
    <property type="term" value="P:exocytosis"/>
    <property type="evidence" value="ECO:0007669"/>
    <property type="project" value="InterPro"/>
</dbReference>
<dbReference type="Proteomes" id="UP000325081">
    <property type="component" value="Unassembled WGS sequence"/>
</dbReference>
<gene>
    <name evidence="2" type="ORF">STAS_25142</name>
</gene>
<dbReference type="InterPro" id="IPR033961">
    <property type="entry name" value="Exo84"/>
</dbReference>
<evidence type="ECO:0000256" key="1">
    <source>
        <dbReference type="ARBA" id="ARBA00022448"/>
    </source>
</evidence>
<dbReference type="AlphaFoldDB" id="A0A5A7QSN7"/>
<evidence type="ECO:0000313" key="2">
    <source>
        <dbReference type="EMBL" id="GER47986.1"/>
    </source>
</evidence>
<proteinExistence type="predicted"/>
<evidence type="ECO:0000313" key="3">
    <source>
        <dbReference type="Proteomes" id="UP000325081"/>
    </source>
</evidence>
<dbReference type="EMBL" id="BKCP01008091">
    <property type="protein sequence ID" value="GER47986.1"/>
    <property type="molecule type" value="Genomic_DNA"/>
</dbReference>
<accession>A0A5A7QSN7</accession>
<feature type="non-terminal residue" evidence="2">
    <location>
        <position position="1"/>
    </location>
</feature>
<reference evidence="3" key="1">
    <citation type="journal article" date="2019" name="Curr. Biol.">
        <title>Genome Sequence of Striga asiatica Provides Insight into the Evolution of Plant Parasitism.</title>
        <authorList>
            <person name="Yoshida S."/>
            <person name="Kim S."/>
            <person name="Wafula E.K."/>
            <person name="Tanskanen J."/>
            <person name="Kim Y.M."/>
            <person name="Honaas L."/>
            <person name="Yang Z."/>
            <person name="Spallek T."/>
            <person name="Conn C.E."/>
            <person name="Ichihashi Y."/>
            <person name="Cheong K."/>
            <person name="Cui S."/>
            <person name="Der J.P."/>
            <person name="Gundlach H."/>
            <person name="Jiao Y."/>
            <person name="Hori C."/>
            <person name="Ishida J.K."/>
            <person name="Kasahara H."/>
            <person name="Kiba T."/>
            <person name="Kim M.S."/>
            <person name="Koo N."/>
            <person name="Laohavisit A."/>
            <person name="Lee Y.H."/>
            <person name="Lumba S."/>
            <person name="McCourt P."/>
            <person name="Mortimer J.C."/>
            <person name="Mutuku J.M."/>
            <person name="Nomura T."/>
            <person name="Sasaki-Sekimoto Y."/>
            <person name="Seto Y."/>
            <person name="Wang Y."/>
            <person name="Wakatake T."/>
            <person name="Sakakibara H."/>
            <person name="Demura T."/>
            <person name="Yamaguchi S."/>
            <person name="Yoneyama K."/>
            <person name="Manabe R.I."/>
            <person name="Nelson D.C."/>
            <person name="Schulman A.H."/>
            <person name="Timko M.P."/>
            <person name="dePamphilis C.W."/>
            <person name="Choi D."/>
            <person name="Shirasu K."/>
        </authorList>
    </citation>
    <scope>NUCLEOTIDE SEQUENCE [LARGE SCALE GENOMIC DNA]</scope>
    <source>
        <strain evidence="3">cv. UVA1</strain>
    </source>
</reference>
<keyword evidence="1" id="KW-0813">Transport</keyword>
<dbReference type="PANTHER" id="PTHR21426">
    <property type="entry name" value="EXOCYST COMPLEX COMPONENT 8"/>
    <property type="match status" value="1"/>
</dbReference>
<name>A0A5A7QSN7_STRAF</name>
<dbReference type="GO" id="GO:0000145">
    <property type="term" value="C:exocyst"/>
    <property type="evidence" value="ECO:0007669"/>
    <property type="project" value="InterPro"/>
</dbReference>
<dbReference type="PANTHER" id="PTHR21426:SF15">
    <property type="entry name" value="EXOCYST COMPLEX COMPONENT EXO84A"/>
    <property type="match status" value="1"/>
</dbReference>
<sequence>AVFGSSAGCGAQEDRSVHAAVAVLDDWVLSFPAVGSVVATQHKLSSSAHRFTSMELCEDIGSLVIMQLSEHALEGVLQSFGSYVSTRINAFPASFETENLEGSGRKIVNLAETETQQIALLANALSLAELLPRAAIKLSSFARNDEKGLKQRELKRRLQRLVEQLRDSFCRQHALDLIFTEDGGVRLNAEMYLCMDDGRGEPEWFPSPVFQ</sequence>
<keyword evidence="3" id="KW-1185">Reference proteome</keyword>
<comment type="caution">
    <text evidence="2">The sequence shown here is derived from an EMBL/GenBank/DDBJ whole genome shotgun (WGS) entry which is preliminary data.</text>
</comment>